<accession>A0A444UCB6</accession>
<dbReference type="GO" id="GO:0005634">
    <property type="term" value="C:nucleus"/>
    <property type="evidence" value="ECO:0007669"/>
    <property type="project" value="UniProtKB-SubCell"/>
</dbReference>
<dbReference type="InterPro" id="IPR001356">
    <property type="entry name" value="HD"/>
</dbReference>
<name>A0A444UCB6_ACIRT</name>
<dbReference type="InterPro" id="IPR003654">
    <property type="entry name" value="OAR_dom"/>
</dbReference>
<evidence type="ECO:0000256" key="7">
    <source>
        <dbReference type="PROSITE-ProRule" id="PRU00108"/>
    </source>
</evidence>
<feature type="region of interest" description="Disordered" evidence="9">
    <location>
        <begin position="286"/>
        <end position="329"/>
    </location>
</feature>
<keyword evidence="13" id="KW-1185">Reference proteome</keyword>
<evidence type="ECO:0000256" key="6">
    <source>
        <dbReference type="ARBA" id="ARBA00023242"/>
    </source>
</evidence>
<feature type="compositionally biased region" description="Low complexity" evidence="9">
    <location>
        <begin position="36"/>
        <end position="54"/>
    </location>
</feature>
<evidence type="ECO:0000313" key="12">
    <source>
        <dbReference type="EMBL" id="RXM32799.1"/>
    </source>
</evidence>
<dbReference type="PANTHER" id="PTHR46385">
    <property type="entry name" value="PAIRED MESODERM HOMEOBOX PROTEIN 1-RELATED"/>
    <property type="match status" value="1"/>
</dbReference>
<feature type="compositionally biased region" description="Polar residues" evidence="9">
    <location>
        <begin position="380"/>
        <end position="395"/>
    </location>
</feature>
<reference evidence="12 13" key="1">
    <citation type="submission" date="2019-01" db="EMBL/GenBank/DDBJ databases">
        <title>Draft Genome and Complete Hox-Cluster Characterization of the Sterlet Sturgeon (Acipenser ruthenus).</title>
        <authorList>
            <person name="Wei Q."/>
        </authorList>
    </citation>
    <scope>NUCLEOTIDE SEQUENCE [LARGE SCALE GENOMIC DNA]</scope>
    <source>
        <strain evidence="12">WHYD16114868_AA</strain>
        <tissue evidence="12">Blood</tissue>
    </source>
</reference>
<dbReference type="Proteomes" id="UP000289886">
    <property type="component" value="Unassembled WGS sequence"/>
</dbReference>
<dbReference type="CDD" id="cd00086">
    <property type="entry name" value="homeodomain"/>
    <property type="match status" value="1"/>
</dbReference>
<sequence>MADWAGFSEEELRRIQQKEQAAPNVPVRGRRPPPTNRSRQQLQQERAMQQAAQLNGAPSIPPEQQLSRPKPQPSIQTAPAPALNQEKEAIHTAKSQQNEPRVQGYPKPQGTEAEKCPVIEEPEKQQVELREKTGLQHLQQEQRFMEEKNKRKKALLSKAIAERSKRTQAEAVKLKRIQKELQTLDDMVSNDIGILRSRIEQASWEYSQARKHFEKAEVEYVSAKLDLHKKMDVKEQLTEHLYTIIQQNELRKAYKLEELMMLLEMETDEERLELEIEVERLLQHQEAQSGNGEGNSAHIGDQAKEDCSSSASGGEESRRQQASISSRLESPITANLENLQAKKNFSVSHLLDLEEAGEMVGTHPEESAGEAGRSMLESPGLTSGSDTTQQENDQLNSEEKKKRKQRRNRTTFNSSQLQALERVFERTHYPDAFVREDLARRVNLTEARVQVWFQNRRAKFRRNERAMLASKNASLLKSYSGDVTAVEQPIVPRPAPRPNDYLSWGTASPYSAMATYPPTCSNTNTTQGMNMANSIANLRLKAKEYSLNQVPTVN</sequence>
<comment type="caution">
    <text evidence="12">The sequence shown here is derived from an EMBL/GenBank/DDBJ whole genome shotgun (WGS) entry which is preliminary data.</text>
</comment>
<evidence type="ECO:0000313" key="13">
    <source>
        <dbReference type="Proteomes" id="UP000289886"/>
    </source>
</evidence>
<feature type="domain" description="OAR" evidence="11">
    <location>
        <begin position="533"/>
        <end position="546"/>
    </location>
</feature>
<dbReference type="SUPFAM" id="SSF46689">
    <property type="entry name" value="Homeodomain-like"/>
    <property type="match status" value="1"/>
</dbReference>
<keyword evidence="4 7" id="KW-0238">DNA-binding</keyword>
<evidence type="ECO:0000256" key="5">
    <source>
        <dbReference type="ARBA" id="ARBA00023155"/>
    </source>
</evidence>
<protein>
    <submittedName>
        <fullName evidence="12">Paired mesoderm homeobox protein 1</fullName>
    </submittedName>
</protein>
<dbReference type="GO" id="GO:0000978">
    <property type="term" value="F:RNA polymerase II cis-regulatory region sequence-specific DNA binding"/>
    <property type="evidence" value="ECO:0007669"/>
    <property type="project" value="TreeGrafter"/>
</dbReference>
<evidence type="ECO:0000259" key="11">
    <source>
        <dbReference type="PROSITE" id="PS50803"/>
    </source>
</evidence>
<dbReference type="InterPro" id="IPR017970">
    <property type="entry name" value="Homeobox_CS"/>
</dbReference>
<dbReference type="PROSITE" id="PS50071">
    <property type="entry name" value="HOMEOBOX_2"/>
    <property type="match status" value="1"/>
</dbReference>
<feature type="region of interest" description="Disordered" evidence="9">
    <location>
        <begin position="1"/>
        <end position="118"/>
    </location>
</feature>
<dbReference type="FunFam" id="1.10.10.60:FF:000066">
    <property type="entry name" value="Paired mesoderm homeobox protein 1"/>
    <property type="match status" value="1"/>
</dbReference>
<dbReference type="InterPro" id="IPR043378">
    <property type="entry name" value="PRRX1/2"/>
</dbReference>
<organism evidence="12 13">
    <name type="scientific">Acipenser ruthenus</name>
    <name type="common">Sterlet sturgeon</name>
    <dbReference type="NCBI Taxonomy" id="7906"/>
    <lineage>
        <taxon>Eukaryota</taxon>
        <taxon>Metazoa</taxon>
        <taxon>Chordata</taxon>
        <taxon>Craniata</taxon>
        <taxon>Vertebrata</taxon>
        <taxon>Euteleostomi</taxon>
        <taxon>Actinopterygii</taxon>
        <taxon>Chondrostei</taxon>
        <taxon>Acipenseriformes</taxon>
        <taxon>Acipenseridae</taxon>
        <taxon>Acipenser</taxon>
    </lineage>
</organism>
<keyword evidence="3" id="KW-0217">Developmental protein</keyword>
<keyword evidence="6 7" id="KW-0539">Nucleus</keyword>
<dbReference type="PROSITE" id="PS00027">
    <property type="entry name" value="HOMEOBOX_1"/>
    <property type="match status" value="1"/>
</dbReference>
<keyword evidence="5 7" id="KW-0371">Homeobox</keyword>
<dbReference type="PROSITE" id="PS50803">
    <property type="entry name" value="OAR"/>
    <property type="match status" value="1"/>
</dbReference>
<evidence type="ECO:0000256" key="1">
    <source>
        <dbReference type="ARBA" id="ARBA00004123"/>
    </source>
</evidence>
<evidence type="ECO:0000256" key="4">
    <source>
        <dbReference type="ARBA" id="ARBA00023125"/>
    </source>
</evidence>
<evidence type="ECO:0000256" key="2">
    <source>
        <dbReference type="ARBA" id="ARBA00005733"/>
    </source>
</evidence>
<dbReference type="GO" id="GO:0000981">
    <property type="term" value="F:DNA-binding transcription factor activity, RNA polymerase II-specific"/>
    <property type="evidence" value="ECO:0007669"/>
    <property type="project" value="InterPro"/>
</dbReference>
<feature type="compositionally biased region" description="Polar residues" evidence="9">
    <location>
        <begin position="62"/>
        <end position="77"/>
    </location>
</feature>
<evidence type="ECO:0000259" key="10">
    <source>
        <dbReference type="PROSITE" id="PS50071"/>
    </source>
</evidence>
<dbReference type="EMBL" id="SCEB01214843">
    <property type="protein sequence ID" value="RXM32799.1"/>
    <property type="molecule type" value="Genomic_DNA"/>
</dbReference>
<feature type="compositionally biased region" description="Polar residues" evidence="9">
    <location>
        <begin position="320"/>
        <end position="329"/>
    </location>
</feature>
<proteinExistence type="inferred from homology"/>
<dbReference type="PANTHER" id="PTHR46385:SF1">
    <property type="entry name" value="PAIRED MESODERM HOMEOBOX PROTEIN 1"/>
    <property type="match status" value="1"/>
</dbReference>
<dbReference type="InterPro" id="IPR009057">
    <property type="entry name" value="Homeodomain-like_sf"/>
</dbReference>
<evidence type="ECO:0000256" key="9">
    <source>
        <dbReference type="SAM" id="MobiDB-lite"/>
    </source>
</evidence>
<gene>
    <name evidence="12" type="ORF">EOD39_5941</name>
</gene>
<feature type="domain" description="Homeobox" evidence="10">
    <location>
        <begin position="403"/>
        <end position="463"/>
    </location>
</feature>
<feature type="region of interest" description="Disordered" evidence="9">
    <location>
        <begin position="361"/>
        <end position="414"/>
    </location>
</feature>
<evidence type="ECO:0000256" key="8">
    <source>
        <dbReference type="RuleBase" id="RU000682"/>
    </source>
</evidence>
<dbReference type="Gene3D" id="1.10.10.60">
    <property type="entry name" value="Homeodomain-like"/>
    <property type="match status" value="1"/>
</dbReference>
<dbReference type="Pfam" id="PF03826">
    <property type="entry name" value="OAR"/>
    <property type="match status" value="1"/>
</dbReference>
<dbReference type="Pfam" id="PF00046">
    <property type="entry name" value="Homeodomain"/>
    <property type="match status" value="1"/>
</dbReference>
<dbReference type="SMART" id="SM00389">
    <property type="entry name" value="HOX"/>
    <property type="match status" value="1"/>
</dbReference>
<dbReference type="AlphaFoldDB" id="A0A444UCB6"/>
<evidence type="ECO:0000256" key="3">
    <source>
        <dbReference type="ARBA" id="ARBA00022473"/>
    </source>
</evidence>
<feature type="DNA-binding region" description="Homeobox" evidence="7">
    <location>
        <begin position="405"/>
        <end position="464"/>
    </location>
</feature>
<comment type="similarity">
    <text evidence="2">Belongs to the paired homeobox family.</text>
</comment>
<comment type="subcellular location">
    <subcellularLocation>
        <location evidence="1 7 8">Nucleus</location>
    </subcellularLocation>
</comment>